<keyword evidence="1" id="KW-0001">2Fe-2S</keyword>
<evidence type="ECO:0000256" key="2">
    <source>
        <dbReference type="ARBA" id="ARBA00022723"/>
    </source>
</evidence>
<keyword evidence="4" id="KW-0408">Iron</keyword>
<dbReference type="Pfam" id="PF19301">
    <property type="entry name" value="LigXa_C"/>
    <property type="match status" value="1"/>
</dbReference>
<gene>
    <name evidence="7" type="ORF">LVY72_05095</name>
</gene>
<proteinExistence type="predicted"/>
<sequence length="435" mass="49158">MDPIEQKKVLMKVGPGNPMHDTMRRYWLPICLVSDVAEPDGDPHRVTVLGQDYVVFRDTEGRLGLLDELCTHRSASLCLGRNEQGGLRCLYHGWKFAVDGAIVDAPNVKDPRFKERVRQPSYSIREAGSIVWGYFGPPELEPPMPNHTFFDVPEENRVVEIVASSANYTRLVEGLIDTTHTGVLHQDALKQLREGKGPAPVFGTTQRKVTTGVIAKDLAPTIEVQETDFGFRYAAISSFEENGQLKRQARITSLVHPTTVYIQPDNIVQITLPVDDNRSLFFMVFWSEARQIGVGTARQEVLEYYGIDETGMNKWGLGREYHDLPDRPNRSNNWLQDREAMRRGESFTGMQRFIPEDWGVNQSMGPVDLYPIEHLVPADLAIARYRRQLVDNTKRVAQGEDPLGLSPKDSPKPANIMLDEGQDWRSHFAASQQMG</sequence>
<keyword evidence="8" id="KW-1185">Reference proteome</keyword>
<dbReference type="EMBL" id="JAKLTQ010000002">
    <property type="protein sequence ID" value="MCG2621288.1"/>
    <property type="molecule type" value="Genomic_DNA"/>
</dbReference>
<accession>A0ABS9L405</accession>
<organism evidence="7 8">
    <name type="scientific">Arthrobacter hankyongi</name>
    <dbReference type="NCBI Taxonomy" id="2904801"/>
    <lineage>
        <taxon>Bacteria</taxon>
        <taxon>Bacillati</taxon>
        <taxon>Actinomycetota</taxon>
        <taxon>Actinomycetes</taxon>
        <taxon>Micrococcales</taxon>
        <taxon>Micrococcaceae</taxon>
        <taxon>Arthrobacter</taxon>
    </lineage>
</organism>
<evidence type="ECO:0000256" key="1">
    <source>
        <dbReference type="ARBA" id="ARBA00022714"/>
    </source>
</evidence>
<keyword evidence="3" id="KW-0560">Oxidoreductase</keyword>
<dbReference type="Gene3D" id="2.102.10.10">
    <property type="entry name" value="Rieske [2Fe-2S] iron-sulphur domain"/>
    <property type="match status" value="1"/>
</dbReference>
<dbReference type="InterPro" id="IPR045623">
    <property type="entry name" value="LigXa_C"/>
</dbReference>
<dbReference type="InterPro" id="IPR017941">
    <property type="entry name" value="Rieske_2Fe-2S"/>
</dbReference>
<evidence type="ECO:0000256" key="5">
    <source>
        <dbReference type="ARBA" id="ARBA00023014"/>
    </source>
</evidence>
<dbReference type="SUPFAM" id="SSF55961">
    <property type="entry name" value="Bet v1-like"/>
    <property type="match status" value="1"/>
</dbReference>
<dbReference type="InterPro" id="IPR050584">
    <property type="entry name" value="Cholesterol_7-desaturase"/>
</dbReference>
<comment type="caution">
    <text evidence="7">The sequence shown here is derived from an EMBL/GenBank/DDBJ whole genome shotgun (WGS) entry which is preliminary data.</text>
</comment>
<dbReference type="SUPFAM" id="SSF50022">
    <property type="entry name" value="ISP domain"/>
    <property type="match status" value="1"/>
</dbReference>
<dbReference type="PROSITE" id="PS51296">
    <property type="entry name" value="RIESKE"/>
    <property type="match status" value="1"/>
</dbReference>
<evidence type="ECO:0000256" key="4">
    <source>
        <dbReference type="ARBA" id="ARBA00023004"/>
    </source>
</evidence>
<evidence type="ECO:0000313" key="7">
    <source>
        <dbReference type="EMBL" id="MCG2621288.1"/>
    </source>
</evidence>
<keyword evidence="2" id="KW-0479">Metal-binding</keyword>
<evidence type="ECO:0000313" key="8">
    <source>
        <dbReference type="Proteomes" id="UP001165368"/>
    </source>
</evidence>
<dbReference type="PANTHER" id="PTHR21266">
    <property type="entry name" value="IRON-SULFUR DOMAIN CONTAINING PROTEIN"/>
    <property type="match status" value="1"/>
</dbReference>
<dbReference type="Pfam" id="PF00355">
    <property type="entry name" value="Rieske"/>
    <property type="match status" value="1"/>
</dbReference>
<dbReference type="RefSeq" id="WP_237818393.1">
    <property type="nucleotide sequence ID" value="NZ_JAKLTQ010000002.1"/>
</dbReference>
<reference evidence="7" key="1">
    <citation type="submission" date="2022-01" db="EMBL/GenBank/DDBJ databases">
        <authorList>
            <person name="Jo J.-H."/>
            <person name="Im W.-T."/>
        </authorList>
    </citation>
    <scope>NUCLEOTIDE SEQUENCE</scope>
    <source>
        <strain evidence="7">I2-34</strain>
    </source>
</reference>
<dbReference type="InterPro" id="IPR036922">
    <property type="entry name" value="Rieske_2Fe-2S_sf"/>
</dbReference>
<evidence type="ECO:0000259" key="6">
    <source>
        <dbReference type="PROSITE" id="PS51296"/>
    </source>
</evidence>
<evidence type="ECO:0000256" key="3">
    <source>
        <dbReference type="ARBA" id="ARBA00023002"/>
    </source>
</evidence>
<dbReference type="Proteomes" id="UP001165368">
    <property type="component" value="Unassembled WGS sequence"/>
</dbReference>
<dbReference type="PANTHER" id="PTHR21266:SF59">
    <property type="entry name" value="BLR4922 PROTEIN"/>
    <property type="match status" value="1"/>
</dbReference>
<feature type="domain" description="Rieske" evidence="6">
    <location>
        <begin position="30"/>
        <end position="133"/>
    </location>
</feature>
<protein>
    <submittedName>
        <fullName evidence="7">Rieske 2Fe-2S domain-containing protein</fullName>
    </submittedName>
</protein>
<name>A0ABS9L405_9MICC</name>
<keyword evidence="5" id="KW-0411">Iron-sulfur</keyword>